<reference evidence="3" key="1">
    <citation type="journal article" date="2019" name="Int. J. Syst. Evol. Microbiol.">
        <title>The Global Catalogue of Microorganisms (GCM) 10K type strain sequencing project: providing services to taxonomists for standard genome sequencing and annotation.</title>
        <authorList>
            <consortium name="The Broad Institute Genomics Platform"/>
            <consortium name="The Broad Institute Genome Sequencing Center for Infectious Disease"/>
            <person name="Wu L."/>
            <person name="Ma J."/>
        </authorList>
    </citation>
    <scope>NUCLEOTIDE SEQUENCE [LARGE SCALE GENOMIC DNA]</scope>
    <source>
        <strain evidence="3">JCM 17214</strain>
    </source>
</reference>
<keyword evidence="1" id="KW-0732">Signal</keyword>
<evidence type="ECO:0000313" key="2">
    <source>
        <dbReference type="EMBL" id="GAA3948013.1"/>
    </source>
</evidence>
<proteinExistence type="predicted"/>
<keyword evidence="3" id="KW-1185">Reference proteome</keyword>
<organism evidence="2 3">
    <name type="scientific">Hymenobacter algoricola</name>
    <dbReference type="NCBI Taxonomy" id="486267"/>
    <lineage>
        <taxon>Bacteria</taxon>
        <taxon>Pseudomonadati</taxon>
        <taxon>Bacteroidota</taxon>
        <taxon>Cytophagia</taxon>
        <taxon>Cytophagales</taxon>
        <taxon>Hymenobacteraceae</taxon>
        <taxon>Hymenobacter</taxon>
    </lineage>
</organism>
<dbReference type="Pfam" id="PF19765">
    <property type="entry name" value="DUF6252"/>
    <property type="match status" value="1"/>
</dbReference>
<name>A0ABP7NIK7_9BACT</name>
<dbReference type="Proteomes" id="UP001499909">
    <property type="component" value="Unassembled WGS sequence"/>
</dbReference>
<sequence>MKSIFCLLVLLGGLTACKKDAASGLPKATQEGKGTFGCLINNRPFIPSPGGIFSSRPVSIWYWGDNLFLMKVRVCRMTEEGNHSSNDVSFVHLYVSKLLGPGRYPLASTTAVPPYYQNGENYGMYEFRNPSKEYHTNRGPMGWVEITKAGNRQNDIISGTFEFKAFEPGSGEEVNITKGRFDLRNGQ</sequence>
<protein>
    <recommendedName>
        <fullName evidence="4">Lipoprotein</fullName>
    </recommendedName>
</protein>
<dbReference type="EMBL" id="BAABDH010000104">
    <property type="protein sequence ID" value="GAA3948013.1"/>
    <property type="molecule type" value="Genomic_DNA"/>
</dbReference>
<gene>
    <name evidence="2" type="ORF">GCM10022406_32300</name>
</gene>
<comment type="caution">
    <text evidence="2">The sequence shown here is derived from an EMBL/GenBank/DDBJ whole genome shotgun (WGS) entry which is preliminary data.</text>
</comment>
<evidence type="ECO:0000256" key="1">
    <source>
        <dbReference type="SAM" id="SignalP"/>
    </source>
</evidence>
<dbReference type="PROSITE" id="PS51257">
    <property type="entry name" value="PROKAR_LIPOPROTEIN"/>
    <property type="match status" value="1"/>
</dbReference>
<feature type="signal peptide" evidence="1">
    <location>
        <begin position="1"/>
        <end position="21"/>
    </location>
</feature>
<accession>A0ABP7NIK7</accession>
<dbReference type="InterPro" id="IPR046219">
    <property type="entry name" value="DUF6252"/>
</dbReference>
<feature type="chain" id="PRO_5046847408" description="Lipoprotein" evidence="1">
    <location>
        <begin position="22"/>
        <end position="187"/>
    </location>
</feature>
<evidence type="ECO:0008006" key="4">
    <source>
        <dbReference type="Google" id="ProtNLM"/>
    </source>
</evidence>
<dbReference type="RefSeq" id="WP_345116263.1">
    <property type="nucleotide sequence ID" value="NZ_BAABDH010000104.1"/>
</dbReference>
<evidence type="ECO:0000313" key="3">
    <source>
        <dbReference type="Proteomes" id="UP001499909"/>
    </source>
</evidence>